<dbReference type="PANTHER" id="PTHR43308">
    <property type="entry name" value="OUTER MEMBRANE PROTEIN ALPHA-RELATED"/>
    <property type="match status" value="1"/>
</dbReference>
<dbReference type="Proteomes" id="UP001065613">
    <property type="component" value="Chromosome"/>
</dbReference>
<gene>
    <name evidence="4" type="ORF">KA717_16170</name>
</gene>
<protein>
    <submittedName>
        <fullName evidence="4">Iron uptake porin</fullName>
    </submittedName>
</protein>
<comment type="similarity">
    <text evidence="1">Belongs to the OprB family.</text>
</comment>
<evidence type="ECO:0000259" key="3">
    <source>
        <dbReference type="PROSITE" id="PS51272"/>
    </source>
</evidence>
<reference evidence="4" key="1">
    <citation type="submission" date="2021-04" db="EMBL/GenBank/DDBJ databases">
        <title>Genome sequence of Woronichinia naegeliana from Washington state freshwater lake bloom.</title>
        <authorList>
            <person name="Dreher T.W."/>
        </authorList>
    </citation>
    <scope>NUCLEOTIDE SEQUENCE</scope>
    <source>
        <strain evidence="4">WA131</strain>
    </source>
</reference>
<feature type="coiled-coil region" evidence="2">
    <location>
        <begin position="148"/>
        <end position="189"/>
    </location>
</feature>
<dbReference type="SUPFAM" id="SSF56935">
    <property type="entry name" value="Porins"/>
    <property type="match status" value="1"/>
</dbReference>
<feature type="domain" description="SLH" evidence="3">
    <location>
        <begin position="83"/>
        <end position="154"/>
    </location>
</feature>
<name>A0A977PYI0_9CYAN</name>
<evidence type="ECO:0000256" key="2">
    <source>
        <dbReference type="SAM" id="Coils"/>
    </source>
</evidence>
<evidence type="ECO:0000313" key="4">
    <source>
        <dbReference type="EMBL" id="UXE63939.1"/>
    </source>
</evidence>
<evidence type="ECO:0000256" key="1">
    <source>
        <dbReference type="RuleBase" id="RU363072"/>
    </source>
</evidence>
<accession>A0A977PYI0</accession>
<dbReference type="EMBL" id="CP073041">
    <property type="protein sequence ID" value="UXE63939.1"/>
    <property type="molecule type" value="Genomic_DNA"/>
</dbReference>
<dbReference type="GO" id="GO:0016020">
    <property type="term" value="C:membrane"/>
    <property type="evidence" value="ECO:0007669"/>
    <property type="project" value="InterPro"/>
</dbReference>
<dbReference type="InterPro" id="IPR051465">
    <property type="entry name" value="Cell_Envelope_Struct_Comp"/>
</dbReference>
<dbReference type="PANTHER" id="PTHR43308:SF1">
    <property type="entry name" value="OUTER MEMBRANE PROTEIN ALPHA"/>
    <property type="match status" value="1"/>
</dbReference>
<sequence>MFKFFKTANFFLPSFSLAIAGLNLIAIAPIQAEEIVSPSLNLSLLQRRALQLKTFQDGNLNPGSENMPRVADLDRGSLNQVTNVSELRDIQPTDWAYEALKSLVERYGCIVGYPDRTFRGDAEGTLRDRALTRWEFAAGLNACLNTIERLLQENVAVLREDLDKLKQLSQQFEQELASMGARVDNLESRTAYLEDHQFSTTTKLSGDVILAYSGVWGSEQASGPPNQPINNGQITANYRSRINFDTSFNGSDNLLVRFQTGNFLYGRGGSNLTDFNFTAVGEPNRTRLDKLQYRFPVGEDLNVWISGAKITLDDLADPLAPFTNSFTDGAVSFYGSIAPIYLPNDNNGPGLGAAYNFTKDLSLAAFYSAGNGSLTESSNGLFNGQFGAGAQLTYLPEPDTGVGIAYLHQYIPQGQYDQFSVLGFTGLSNTDDPFNGNASTSDNIALLWTWRLAQSFSLEGWGMYTTANAVGGDRNGDTADIWNWKVSFAFPDLFKEGNVGVISVGQPPYAATLTNNNQIPDATPATSNPPWFVETFYLYKVNDNISLTPSVWVGINPANGRDPLWVGAIRTSFKF</sequence>
<organism evidence="4">
    <name type="scientific">Woronichinia naegeliana WA131</name>
    <dbReference type="NCBI Taxonomy" id="2824559"/>
    <lineage>
        <taxon>Bacteria</taxon>
        <taxon>Bacillati</taxon>
        <taxon>Cyanobacteriota</taxon>
        <taxon>Cyanophyceae</taxon>
        <taxon>Synechococcales</taxon>
        <taxon>Coelosphaeriaceae</taxon>
        <taxon>Woronichinia</taxon>
    </lineage>
</organism>
<dbReference type="InterPro" id="IPR047684">
    <property type="entry name" value="Por_som-like"/>
</dbReference>
<dbReference type="PROSITE" id="PS51272">
    <property type="entry name" value="SLH"/>
    <property type="match status" value="1"/>
</dbReference>
<dbReference type="Pfam" id="PF04966">
    <property type="entry name" value="OprB"/>
    <property type="match status" value="1"/>
</dbReference>
<dbReference type="GO" id="GO:0008643">
    <property type="term" value="P:carbohydrate transport"/>
    <property type="evidence" value="ECO:0007669"/>
    <property type="project" value="InterPro"/>
</dbReference>
<dbReference type="KEGG" id="wna:KA717_16170"/>
<keyword evidence="2" id="KW-0175">Coiled coil</keyword>
<dbReference type="InterPro" id="IPR001119">
    <property type="entry name" value="SLH_dom"/>
</dbReference>
<dbReference type="AlphaFoldDB" id="A0A977PYI0"/>
<dbReference type="InterPro" id="IPR007049">
    <property type="entry name" value="Carb-sel_porin_OprB"/>
</dbReference>
<dbReference type="NCBIfam" id="NF033921">
    <property type="entry name" value="por_somb"/>
    <property type="match status" value="1"/>
</dbReference>
<dbReference type="GO" id="GO:0015288">
    <property type="term" value="F:porin activity"/>
    <property type="evidence" value="ECO:0007669"/>
    <property type="project" value="InterPro"/>
</dbReference>
<proteinExistence type="inferred from homology"/>